<dbReference type="InterPro" id="IPR004291">
    <property type="entry name" value="Transposase_IS66_central"/>
</dbReference>
<dbReference type="PANTHER" id="PTHR33678:SF1">
    <property type="entry name" value="BLL1576 PROTEIN"/>
    <property type="match status" value="1"/>
</dbReference>
<comment type="caution">
    <text evidence="2">The sequence shown here is derived from an EMBL/GenBank/DDBJ whole genome shotgun (WGS) entry which is preliminary data.</text>
</comment>
<gene>
    <name evidence="2" type="ORF">APZ42_001949</name>
</gene>
<dbReference type="InterPro" id="IPR052344">
    <property type="entry name" value="Transposase-related"/>
</dbReference>
<feature type="non-terminal residue" evidence="2">
    <location>
        <position position="113"/>
    </location>
</feature>
<dbReference type="EMBL" id="LRGB01006936">
    <property type="protein sequence ID" value="KZS01408.1"/>
    <property type="molecule type" value="Genomic_DNA"/>
</dbReference>
<evidence type="ECO:0000313" key="3">
    <source>
        <dbReference type="Proteomes" id="UP000076858"/>
    </source>
</evidence>
<dbReference type="Pfam" id="PF03050">
    <property type="entry name" value="DDE_Tnp_IS66"/>
    <property type="match status" value="1"/>
</dbReference>
<feature type="domain" description="Transposase IS66 central" evidence="1">
    <location>
        <begin position="5"/>
        <end position="96"/>
    </location>
</feature>
<proteinExistence type="predicted"/>
<name>A0A164IMB5_9CRUS</name>
<evidence type="ECO:0000259" key="1">
    <source>
        <dbReference type="Pfam" id="PF03050"/>
    </source>
</evidence>
<evidence type="ECO:0000313" key="2">
    <source>
        <dbReference type="EMBL" id="KZS01408.1"/>
    </source>
</evidence>
<dbReference type="PANTHER" id="PTHR33678">
    <property type="entry name" value="BLL1576 PROTEIN"/>
    <property type="match status" value="1"/>
</dbReference>
<organism evidence="2 3">
    <name type="scientific">Daphnia magna</name>
    <dbReference type="NCBI Taxonomy" id="35525"/>
    <lineage>
        <taxon>Eukaryota</taxon>
        <taxon>Metazoa</taxon>
        <taxon>Ecdysozoa</taxon>
        <taxon>Arthropoda</taxon>
        <taxon>Crustacea</taxon>
        <taxon>Branchiopoda</taxon>
        <taxon>Diplostraca</taxon>
        <taxon>Cladocera</taxon>
        <taxon>Anomopoda</taxon>
        <taxon>Daphniidae</taxon>
        <taxon>Daphnia</taxon>
    </lineage>
</organism>
<feature type="non-terminal residue" evidence="2">
    <location>
        <position position="1"/>
    </location>
</feature>
<dbReference type="AlphaFoldDB" id="A0A164IMB5"/>
<reference evidence="2 3" key="1">
    <citation type="submission" date="2016-03" db="EMBL/GenBank/DDBJ databases">
        <title>EvidentialGene: Evidence-directed Construction of Genes on Genomes.</title>
        <authorList>
            <person name="Gilbert D.G."/>
            <person name="Choi J.-H."/>
            <person name="Mockaitis K."/>
            <person name="Colbourne J."/>
            <person name="Pfrender M."/>
        </authorList>
    </citation>
    <scope>NUCLEOTIDE SEQUENCE [LARGE SCALE GENOMIC DNA]</scope>
    <source>
        <strain evidence="2 3">Xinb3</strain>
        <tissue evidence="2">Complete organism</tissue>
    </source>
</reference>
<sequence length="113" mass="12414">QARGQPPDARQHIRATQAKPILERFHTWLQATLRTLSKGSPLSKAIHYALKQWDALVAYVDNGYAELDNNSAERSLRPIALGRKNYLFAGSVAGGQRAAVLYSILGTAKLNSI</sequence>
<accession>A0A164IMB5</accession>
<keyword evidence="3" id="KW-1185">Reference proteome</keyword>
<protein>
    <recommendedName>
        <fullName evidence="1">Transposase IS66 central domain-containing protein</fullName>
    </recommendedName>
</protein>
<dbReference type="Proteomes" id="UP000076858">
    <property type="component" value="Unassembled WGS sequence"/>
</dbReference>